<evidence type="ECO:0000256" key="2">
    <source>
        <dbReference type="ARBA" id="ARBA00010588"/>
    </source>
</evidence>
<dbReference type="GO" id="GO:0005788">
    <property type="term" value="C:endoplasmic reticulum lumen"/>
    <property type="evidence" value="ECO:0007669"/>
    <property type="project" value="UniProtKB-SubCell"/>
</dbReference>
<dbReference type="PANTHER" id="PTHR19316:SF35">
    <property type="entry name" value="NUCLEOTIDE EXCHANGE FACTOR SIL1"/>
    <property type="match status" value="1"/>
</dbReference>
<dbReference type="OrthoDB" id="448649at2759"/>
<name>A0A8B6ZN81_ORYAF</name>
<dbReference type="PANTHER" id="PTHR19316">
    <property type="entry name" value="PROTEIN FOLDING REGULATOR"/>
    <property type="match status" value="1"/>
</dbReference>
<dbReference type="FunFam" id="1.25.10.10:FF:000148">
    <property type="entry name" value="SIL1 nucleotide exchange factor"/>
    <property type="match status" value="1"/>
</dbReference>
<comment type="similarity">
    <text evidence="2">Belongs to the SIL1 family.</text>
</comment>
<dbReference type="RefSeq" id="XP_007937155.2">
    <property type="nucleotide sequence ID" value="XM_007938964.2"/>
</dbReference>
<evidence type="ECO:0000313" key="13">
    <source>
        <dbReference type="RefSeq" id="XP_007937155.2"/>
    </source>
</evidence>
<dbReference type="InterPro" id="IPR011989">
    <property type="entry name" value="ARM-like"/>
</dbReference>
<keyword evidence="8" id="KW-0811">Translocation</keyword>
<dbReference type="AlphaFoldDB" id="A0A8B6ZN81"/>
<evidence type="ECO:0000256" key="3">
    <source>
        <dbReference type="ARBA" id="ARBA00015352"/>
    </source>
</evidence>
<dbReference type="CTD" id="64374"/>
<accession>A0A8B6ZN81</accession>
<comment type="function">
    <text evidence="10">Required for protein translocation and folding in the endoplasmic reticulum (ER). Functions as a nucleotide exchange factor for the ER lumenal chaperone HSPA5.</text>
</comment>
<dbReference type="InterPro" id="IPR013918">
    <property type="entry name" value="Nucleotide_exch_fac_Fes1"/>
</dbReference>
<keyword evidence="12" id="KW-1185">Reference proteome</keyword>
<keyword evidence="4" id="KW-0813">Transport</keyword>
<dbReference type="Proteomes" id="UP000694850">
    <property type="component" value="Unplaced"/>
</dbReference>
<evidence type="ECO:0000256" key="6">
    <source>
        <dbReference type="ARBA" id="ARBA00022824"/>
    </source>
</evidence>
<evidence type="ECO:0000256" key="9">
    <source>
        <dbReference type="ARBA" id="ARBA00023180"/>
    </source>
</evidence>
<evidence type="ECO:0000256" key="8">
    <source>
        <dbReference type="ARBA" id="ARBA00023010"/>
    </source>
</evidence>
<gene>
    <name evidence="13" type="primary">SIL1</name>
</gene>
<comment type="subunit">
    <text evidence="11">Interacts with HSPA5.</text>
</comment>
<dbReference type="Gene3D" id="1.25.10.10">
    <property type="entry name" value="Leucine-rich Repeat Variant"/>
    <property type="match status" value="1"/>
</dbReference>
<sequence>MEAYSRFLTMTPWGLSLSRMTPLGMLLGLLMASCFTICLSHQNPKEFALTNPEKSRTKETERKETKAKEELDTEVLEVFHPTHEWQALQPGQAVPVGSHVRLNLQTGARELKLQYKDKFQNNLKGSKKGKRLDINTNAYTSQDLKSALAKLKEGAEKESSKEDKARQDEVKQLFRPIEELKKDFAELNVVIETDMQIMVRLINKFNSSSSSLEEKIAALFDLEYYVHQMDNAQDLLSFGGLQVVINGLNSTEPLVKEYAAFVLGAAFSSNPKVQVEAIEGGALQKLLVILATEQPLATKKKVLFALCSLLRHFPYAQQQFLKLGGLQVLRSLAQDTEVLAVRVVTLLYDLITEKMFAEEAAELTRETSPEKLQQYRQVHLLPSLLEQGWCAITANLLALPEHNAREKVLQTLGALLATCLDHFRQDAQLSRTLASLQVEYQALAALELQDGEDVGYFRELLGSINSLLQELR</sequence>
<dbReference type="Pfam" id="PF08609">
    <property type="entry name" value="Fes1"/>
    <property type="match status" value="1"/>
</dbReference>
<evidence type="ECO:0000256" key="11">
    <source>
        <dbReference type="ARBA" id="ARBA00064482"/>
    </source>
</evidence>
<dbReference type="GO" id="GO:0000774">
    <property type="term" value="F:adenyl-nucleotide exchange factor activity"/>
    <property type="evidence" value="ECO:0007669"/>
    <property type="project" value="TreeGrafter"/>
</dbReference>
<keyword evidence="7" id="KW-0653">Protein transport</keyword>
<dbReference type="GeneID" id="103195414"/>
<evidence type="ECO:0000256" key="7">
    <source>
        <dbReference type="ARBA" id="ARBA00022927"/>
    </source>
</evidence>
<proteinExistence type="inferred from homology"/>
<evidence type="ECO:0000256" key="5">
    <source>
        <dbReference type="ARBA" id="ARBA00022729"/>
    </source>
</evidence>
<organism evidence="12 13">
    <name type="scientific">Orycteropus afer afer</name>
    <dbReference type="NCBI Taxonomy" id="1230840"/>
    <lineage>
        <taxon>Eukaryota</taxon>
        <taxon>Metazoa</taxon>
        <taxon>Chordata</taxon>
        <taxon>Craniata</taxon>
        <taxon>Vertebrata</taxon>
        <taxon>Euteleostomi</taxon>
        <taxon>Mammalia</taxon>
        <taxon>Eutheria</taxon>
        <taxon>Afrotheria</taxon>
        <taxon>Tubulidentata</taxon>
        <taxon>Orycteropodidae</taxon>
        <taxon>Orycteropus</taxon>
    </lineage>
</organism>
<evidence type="ECO:0000313" key="12">
    <source>
        <dbReference type="Proteomes" id="UP000694850"/>
    </source>
</evidence>
<dbReference type="SUPFAM" id="SSF48371">
    <property type="entry name" value="ARM repeat"/>
    <property type="match status" value="1"/>
</dbReference>
<evidence type="ECO:0000256" key="1">
    <source>
        <dbReference type="ARBA" id="ARBA00004319"/>
    </source>
</evidence>
<evidence type="ECO:0000256" key="4">
    <source>
        <dbReference type="ARBA" id="ARBA00022448"/>
    </source>
</evidence>
<keyword evidence="6" id="KW-0256">Endoplasmic reticulum</keyword>
<evidence type="ECO:0000256" key="10">
    <source>
        <dbReference type="ARBA" id="ARBA00037748"/>
    </source>
</evidence>
<dbReference type="GO" id="GO:0015031">
    <property type="term" value="P:protein transport"/>
    <property type="evidence" value="ECO:0007669"/>
    <property type="project" value="UniProtKB-KW"/>
</dbReference>
<dbReference type="InterPro" id="IPR016024">
    <property type="entry name" value="ARM-type_fold"/>
</dbReference>
<reference evidence="13" key="1">
    <citation type="submission" date="2025-08" db="UniProtKB">
        <authorList>
            <consortium name="RefSeq"/>
        </authorList>
    </citation>
    <scope>IDENTIFICATION</scope>
</reference>
<keyword evidence="9" id="KW-0325">Glycoprotein</keyword>
<dbReference type="InterPro" id="IPR050693">
    <property type="entry name" value="Hsp70_NEF-Inhibitors"/>
</dbReference>
<comment type="subcellular location">
    <subcellularLocation>
        <location evidence="1">Endoplasmic reticulum lumen</location>
    </subcellularLocation>
</comment>
<keyword evidence="5" id="KW-0732">Signal</keyword>
<protein>
    <recommendedName>
        <fullName evidence="3">Nucleotide exchange factor SIL1</fullName>
    </recommendedName>
</protein>